<keyword evidence="3" id="KW-1185">Reference proteome</keyword>
<dbReference type="InterPro" id="IPR014911">
    <property type="entry name" value="PilS_N"/>
</dbReference>
<dbReference type="Pfam" id="PF08805">
    <property type="entry name" value="PilS"/>
    <property type="match status" value="1"/>
</dbReference>
<name>A0AAJ5T9G8_9BURK</name>
<keyword evidence="2" id="KW-0614">Plasmid</keyword>
<dbReference type="InterPro" id="IPR045584">
    <property type="entry name" value="Pilin-like"/>
</dbReference>
<reference evidence="2 3" key="1">
    <citation type="submission" date="2017-11" db="EMBL/GenBank/DDBJ databases">
        <authorList>
            <person name="Seth-Smith MB H."/>
        </authorList>
    </citation>
    <scope>NUCLEOTIDE SEQUENCE [LARGE SCALE GENOMIC DNA]</scope>
    <source>
        <strain evidence="2">E</strain>
        <plasmid evidence="3">iv</plasmid>
    </source>
</reference>
<geneLocation type="plasmid" evidence="3">
    <name>iv</name>
</geneLocation>
<dbReference type="Gene3D" id="3.30.1690.10">
    <property type="entry name" value="TcpA-like pilin"/>
    <property type="match status" value="1"/>
</dbReference>
<gene>
    <name evidence="2" type="ORF">BSTAB16_7745</name>
</gene>
<organism evidence="2 3">
    <name type="scientific">Burkholderia stabilis</name>
    <dbReference type="NCBI Taxonomy" id="95485"/>
    <lineage>
        <taxon>Bacteria</taxon>
        <taxon>Pseudomonadati</taxon>
        <taxon>Pseudomonadota</taxon>
        <taxon>Betaproteobacteria</taxon>
        <taxon>Burkholderiales</taxon>
        <taxon>Burkholderiaceae</taxon>
        <taxon>Burkholderia</taxon>
        <taxon>Burkholderia cepacia complex</taxon>
    </lineage>
</organism>
<feature type="domain" description="Type 4 secretion system PilS N-terminal" evidence="1">
    <location>
        <begin position="34"/>
        <end position="162"/>
    </location>
</feature>
<evidence type="ECO:0000259" key="1">
    <source>
        <dbReference type="Pfam" id="PF08805"/>
    </source>
</evidence>
<protein>
    <recommendedName>
        <fullName evidence="1">Type 4 secretion system PilS N-terminal domain-containing protein</fullName>
    </recommendedName>
</protein>
<evidence type="ECO:0000313" key="2">
    <source>
        <dbReference type="EMBL" id="VBB17525.1"/>
    </source>
</evidence>
<accession>A0AAJ5T9G8</accession>
<proteinExistence type="predicted"/>
<dbReference type="RefSeq" id="WP_122174156.1">
    <property type="nucleotide sequence ID" value="NZ_LR025745.1"/>
</dbReference>
<dbReference type="AlphaFoldDB" id="A0AAJ5T9G8"/>
<dbReference type="EMBL" id="LR025745">
    <property type="protein sequence ID" value="VBB17525.1"/>
    <property type="molecule type" value="Genomic_DNA"/>
</dbReference>
<dbReference type="Proteomes" id="UP000268684">
    <property type="component" value="Plasmid IV"/>
</dbReference>
<evidence type="ECO:0000313" key="3">
    <source>
        <dbReference type="Proteomes" id="UP000268684"/>
    </source>
</evidence>
<sequence length="164" mass="17036">MGDLLATWYGKLLVLLSMAAAAGVIYAASGGNKVSSQVSDITLLQGAARQQLGETPNGYANFTTGNAAYLIQNSIVPPGMVRNGNLVNKWAGAITLAPTNNNGQGVITLAGINNQKDCSQLVTTLRDYDTLVIGGTTFTRNALPDGVNAAQVCSNNTTIQITFS</sequence>
<dbReference type="GeneID" id="39468058"/>
<dbReference type="SUPFAM" id="SSF54523">
    <property type="entry name" value="Pili subunits"/>
    <property type="match status" value="1"/>
</dbReference>